<dbReference type="OrthoDB" id="415068at2759"/>
<dbReference type="AlphaFoldDB" id="A0A9Q0YAQ9"/>
<dbReference type="InterPro" id="IPR051055">
    <property type="entry name" value="PIF1_helicase"/>
</dbReference>
<organism evidence="2 3">
    <name type="scientific">Holothuria leucospilota</name>
    <name type="common">Black long sea cucumber</name>
    <name type="synonym">Mertensiothuria leucospilota</name>
    <dbReference type="NCBI Taxonomy" id="206669"/>
    <lineage>
        <taxon>Eukaryota</taxon>
        <taxon>Metazoa</taxon>
        <taxon>Echinodermata</taxon>
        <taxon>Eleutherozoa</taxon>
        <taxon>Echinozoa</taxon>
        <taxon>Holothuroidea</taxon>
        <taxon>Aspidochirotacea</taxon>
        <taxon>Aspidochirotida</taxon>
        <taxon>Holothuriidae</taxon>
        <taxon>Holothuria</taxon>
    </lineage>
</organism>
<feature type="domain" description="Endonuclease/exonuclease/phosphatase" evidence="1">
    <location>
        <begin position="81"/>
        <end position="204"/>
    </location>
</feature>
<accession>A0A9Q0YAQ9</accession>
<keyword evidence="3" id="KW-1185">Reference proteome</keyword>
<protein>
    <recommendedName>
        <fullName evidence="1">Endonuclease/exonuclease/phosphatase domain-containing protein</fullName>
    </recommendedName>
</protein>
<evidence type="ECO:0000259" key="1">
    <source>
        <dbReference type="Pfam" id="PF03372"/>
    </source>
</evidence>
<dbReference type="InterPro" id="IPR005135">
    <property type="entry name" value="Endo/exonuclease/phosphatase"/>
</dbReference>
<dbReference type="InterPro" id="IPR036691">
    <property type="entry name" value="Endo/exonu/phosph_ase_sf"/>
</dbReference>
<evidence type="ECO:0000313" key="2">
    <source>
        <dbReference type="EMBL" id="KAJ8019327.1"/>
    </source>
</evidence>
<dbReference type="GO" id="GO:0003824">
    <property type="term" value="F:catalytic activity"/>
    <property type="evidence" value="ECO:0007669"/>
    <property type="project" value="InterPro"/>
</dbReference>
<dbReference type="SUPFAM" id="SSF56219">
    <property type="entry name" value="DNase I-like"/>
    <property type="match status" value="1"/>
</dbReference>
<dbReference type="Gene3D" id="3.60.10.10">
    <property type="entry name" value="Endonuclease/exonuclease/phosphatase"/>
    <property type="match status" value="1"/>
</dbReference>
<proteinExistence type="predicted"/>
<evidence type="ECO:0000313" key="3">
    <source>
        <dbReference type="Proteomes" id="UP001152320"/>
    </source>
</evidence>
<dbReference type="Pfam" id="PF03372">
    <property type="entry name" value="Exo_endo_phos"/>
    <property type="match status" value="1"/>
</dbReference>
<dbReference type="Proteomes" id="UP001152320">
    <property type="component" value="Unassembled WGS sequence"/>
</dbReference>
<dbReference type="EMBL" id="JAIZAY010000035">
    <property type="protein sequence ID" value="KAJ8019327.1"/>
    <property type="molecule type" value="Genomic_DNA"/>
</dbReference>
<gene>
    <name evidence="2" type="ORF">HOLleu_42144</name>
</gene>
<comment type="caution">
    <text evidence="2">The sequence shown here is derived from an EMBL/GenBank/DDBJ whole genome shotgun (WGS) entry which is preliminary data.</text>
</comment>
<name>A0A9Q0YAQ9_HOLLE</name>
<sequence>MAYVALSRVTSISDLYLLNYNANALYCNHKIQDALSQMPTVDISHSNPLSDSTFSANNQEWTIIHHNIQSLSKHFQDLVCDTEFLCADLLCLTETWQQVDSSSTTSGDSFALSGYSLVSKPSVRRAGGVAVYVKSNLRYHILQLYCSHCVVLALVISGRKCSVTLVTLYRPPSVTQKHFQSNLNSLQRQLIQIKSTYTIFIGDFSKESPL</sequence>
<reference evidence="2" key="1">
    <citation type="submission" date="2021-10" db="EMBL/GenBank/DDBJ databases">
        <title>Tropical sea cucumber genome reveals ecological adaptation and Cuvierian tubules defense mechanism.</title>
        <authorList>
            <person name="Chen T."/>
        </authorList>
    </citation>
    <scope>NUCLEOTIDE SEQUENCE</scope>
    <source>
        <strain evidence="2">Nanhai2018</strain>
        <tissue evidence="2">Muscle</tissue>
    </source>
</reference>
<dbReference type="PANTHER" id="PTHR47642:SF3">
    <property type="entry name" value="ATP-DEPENDENT DNA HELICASE"/>
    <property type="match status" value="1"/>
</dbReference>
<dbReference type="PANTHER" id="PTHR47642">
    <property type="entry name" value="ATP-DEPENDENT DNA HELICASE"/>
    <property type="match status" value="1"/>
</dbReference>